<evidence type="ECO:0000313" key="10">
    <source>
        <dbReference type="EMBL" id="MBK8891738.1"/>
    </source>
</evidence>
<evidence type="ECO:0000313" key="11">
    <source>
        <dbReference type="Proteomes" id="UP000808146"/>
    </source>
</evidence>
<dbReference type="GO" id="GO:0055085">
    <property type="term" value="P:transmembrane transport"/>
    <property type="evidence" value="ECO:0007669"/>
    <property type="project" value="InterPro"/>
</dbReference>
<feature type="transmembrane region" description="Helical" evidence="9">
    <location>
        <begin position="212"/>
        <end position="230"/>
    </location>
</feature>
<evidence type="ECO:0000256" key="8">
    <source>
        <dbReference type="ARBA" id="ARBA00023136"/>
    </source>
</evidence>
<dbReference type="AlphaFoldDB" id="A0A9D7QMF6"/>
<evidence type="ECO:0000256" key="4">
    <source>
        <dbReference type="ARBA" id="ARBA00022643"/>
    </source>
</evidence>
<keyword evidence="7 9" id="KW-1133">Transmembrane helix</keyword>
<dbReference type="EMBL" id="JADKBR010000019">
    <property type="protein sequence ID" value="MBK8891738.1"/>
    <property type="molecule type" value="Genomic_DNA"/>
</dbReference>
<dbReference type="PANTHER" id="PTHR30578">
    <property type="entry name" value="ELECTRON TRANSPORT COMPLEX PROTEIN RNFD"/>
    <property type="match status" value="1"/>
</dbReference>
<name>A0A9D7QMF6_9RHOO</name>
<keyword evidence="2" id="KW-0597">Phosphoprotein</keyword>
<feature type="transmembrane region" description="Helical" evidence="9">
    <location>
        <begin position="127"/>
        <end position="146"/>
    </location>
</feature>
<comment type="caution">
    <text evidence="10">The sequence shown here is derived from an EMBL/GenBank/DDBJ whole genome shotgun (WGS) entry which is preliminary data.</text>
</comment>
<keyword evidence="6" id="KW-1278">Translocase</keyword>
<protein>
    <submittedName>
        <fullName evidence="10">Na+-transporting NADH:ubiquinone oxidoreductase, subunit NqrB</fullName>
    </submittedName>
</protein>
<feature type="transmembrane region" description="Helical" evidence="9">
    <location>
        <begin position="79"/>
        <end position="95"/>
    </location>
</feature>
<dbReference type="PANTHER" id="PTHR30578:SF0">
    <property type="entry name" value="ION-TRANSLOCATING OXIDOREDUCTASE COMPLEX SUBUNIT D"/>
    <property type="match status" value="1"/>
</dbReference>
<accession>A0A9D7QMF6</accession>
<feature type="transmembrane region" description="Helical" evidence="9">
    <location>
        <begin position="236"/>
        <end position="255"/>
    </location>
</feature>
<keyword evidence="8 9" id="KW-0472">Membrane</keyword>
<keyword evidence="5 9" id="KW-0812">Transmembrane</keyword>
<proteinExistence type="predicted"/>
<evidence type="ECO:0000256" key="5">
    <source>
        <dbReference type="ARBA" id="ARBA00022692"/>
    </source>
</evidence>
<evidence type="ECO:0000256" key="6">
    <source>
        <dbReference type="ARBA" id="ARBA00022967"/>
    </source>
</evidence>
<evidence type="ECO:0000256" key="9">
    <source>
        <dbReference type="SAM" id="Phobius"/>
    </source>
</evidence>
<evidence type="ECO:0000256" key="7">
    <source>
        <dbReference type="ARBA" id="ARBA00022989"/>
    </source>
</evidence>
<keyword evidence="1" id="KW-0813">Transport</keyword>
<sequence length="280" mass="31022">MRTLDARLFQVAFQALLLTAGVLLRDFSLLPAQMALVLASATITQAFWLRFFGLRDVGYLSPLITGFGLAMLLRADSLWVHPLAALLAISAKFLLRIRGKHVFNPANFGVGVALIVLPGAWVSPGQWGNDIGIGVWLVALGALVAQRARRDDAAWLFLAVFLGLTATRLFQLGYPVERGWDVFCHQALNGALLLFAFFMISDPMTLPDHPAARRFHVLLVAVAAFTWQFLFYRPNGALWALLCLAPLVPLWDFLWPGNRHNWHGNKPLQTTLAKSGKIAR</sequence>
<feature type="transmembrane region" description="Helical" evidence="9">
    <location>
        <begin position="102"/>
        <end position="121"/>
    </location>
</feature>
<dbReference type="GO" id="GO:0005886">
    <property type="term" value="C:plasma membrane"/>
    <property type="evidence" value="ECO:0007669"/>
    <property type="project" value="TreeGrafter"/>
</dbReference>
<keyword evidence="3" id="KW-0285">Flavoprotein</keyword>
<dbReference type="Proteomes" id="UP000808146">
    <property type="component" value="Unassembled WGS sequence"/>
</dbReference>
<organism evidence="10 11">
    <name type="scientific">Candidatus Dechloromonas phosphorivorans</name>
    <dbReference type="NCBI Taxonomy" id="2899244"/>
    <lineage>
        <taxon>Bacteria</taxon>
        <taxon>Pseudomonadati</taxon>
        <taxon>Pseudomonadota</taxon>
        <taxon>Betaproteobacteria</taxon>
        <taxon>Rhodocyclales</taxon>
        <taxon>Azonexaceae</taxon>
        <taxon>Dechloromonas</taxon>
    </lineage>
</organism>
<feature type="transmembrane region" description="Helical" evidence="9">
    <location>
        <begin position="57"/>
        <end position="73"/>
    </location>
</feature>
<feature type="transmembrane region" description="Helical" evidence="9">
    <location>
        <begin position="180"/>
        <end position="200"/>
    </location>
</feature>
<evidence type="ECO:0000256" key="3">
    <source>
        <dbReference type="ARBA" id="ARBA00022630"/>
    </source>
</evidence>
<evidence type="ECO:0000256" key="1">
    <source>
        <dbReference type="ARBA" id="ARBA00022448"/>
    </source>
</evidence>
<reference evidence="10" key="1">
    <citation type="submission" date="2020-10" db="EMBL/GenBank/DDBJ databases">
        <title>Connecting structure to function with the recovery of over 1000 high-quality activated sludge metagenome-assembled genomes encoding full-length rRNA genes using long-read sequencing.</title>
        <authorList>
            <person name="Singleton C.M."/>
            <person name="Petriglieri F."/>
            <person name="Kristensen J.M."/>
            <person name="Kirkegaard R.H."/>
            <person name="Michaelsen T.Y."/>
            <person name="Andersen M.H."/>
            <person name="Karst S.M."/>
            <person name="Dueholm M.S."/>
            <person name="Nielsen P.H."/>
            <person name="Albertsen M."/>
        </authorList>
    </citation>
    <scope>NUCLEOTIDE SEQUENCE</scope>
    <source>
        <strain evidence="10">OdNE_18-Q3-R46-58_BAT3C.305</strain>
    </source>
</reference>
<keyword evidence="4" id="KW-0288">FMN</keyword>
<gene>
    <name evidence="10" type="ORF">IPN75_15850</name>
</gene>
<evidence type="ECO:0000256" key="2">
    <source>
        <dbReference type="ARBA" id="ARBA00022553"/>
    </source>
</evidence>
<feature type="transmembrane region" description="Helical" evidence="9">
    <location>
        <begin position="153"/>
        <end position="174"/>
    </location>
</feature>
<dbReference type="InterPro" id="IPR004338">
    <property type="entry name" value="NqrB/RnfD"/>
</dbReference>